<keyword evidence="3" id="KW-1185">Reference proteome</keyword>
<feature type="signal peptide" evidence="1">
    <location>
        <begin position="1"/>
        <end position="21"/>
    </location>
</feature>
<feature type="chain" id="PRO_5046772205" evidence="1">
    <location>
        <begin position="22"/>
        <end position="168"/>
    </location>
</feature>
<evidence type="ECO:0000313" key="3">
    <source>
        <dbReference type="Proteomes" id="UP001500185"/>
    </source>
</evidence>
<protein>
    <submittedName>
        <fullName evidence="2">Uncharacterized protein</fullName>
    </submittedName>
</protein>
<gene>
    <name evidence="2" type="ORF">GCM10009433_12890</name>
</gene>
<dbReference type="EMBL" id="BAAAGG010000005">
    <property type="protein sequence ID" value="GAA0757024.1"/>
    <property type="molecule type" value="Genomic_DNA"/>
</dbReference>
<comment type="caution">
    <text evidence="2">The sequence shown here is derived from an EMBL/GenBank/DDBJ whole genome shotgun (WGS) entry which is preliminary data.</text>
</comment>
<evidence type="ECO:0000313" key="2">
    <source>
        <dbReference type="EMBL" id="GAA0757024.1"/>
    </source>
</evidence>
<dbReference type="Proteomes" id="UP001500185">
    <property type="component" value="Unassembled WGS sequence"/>
</dbReference>
<proteinExistence type="predicted"/>
<reference evidence="3" key="1">
    <citation type="journal article" date="2019" name="Int. J. Syst. Evol. Microbiol.">
        <title>The Global Catalogue of Microorganisms (GCM) 10K type strain sequencing project: providing services to taxonomists for standard genome sequencing and annotation.</title>
        <authorList>
            <consortium name="The Broad Institute Genomics Platform"/>
            <consortium name="The Broad Institute Genome Sequencing Center for Infectious Disease"/>
            <person name="Wu L."/>
            <person name="Ma J."/>
        </authorList>
    </citation>
    <scope>NUCLEOTIDE SEQUENCE [LARGE SCALE GENOMIC DNA]</scope>
    <source>
        <strain evidence="3">JCM 16231</strain>
    </source>
</reference>
<organism evidence="2 3">
    <name type="scientific">Psychroflexus lacisalsi</name>
    <dbReference type="NCBI Taxonomy" id="503928"/>
    <lineage>
        <taxon>Bacteria</taxon>
        <taxon>Pseudomonadati</taxon>
        <taxon>Bacteroidota</taxon>
        <taxon>Flavobacteriia</taxon>
        <taxon>Flavobacteriales</taxon>
        <taxon>Flavobacteriaceae</taxon>
        <taxon>Psychroflexus</taxon>
    </lineage>
</organism>
<keyword evidence="1" id="KW-0732">Signal</keyword>
<sequence>MNALKVIFSFILILSFSKIKAQTDFEIFEVRSIVSLSLNSDPFSVLTLGKEFNLPEVNIFKDKFAERPEVNMVAAANRKAYRAQQQQEQQFSFVERQSAMFGNFKPKFDNTSTSPWSPSYHQQPIYSDLNRIKNSAYEDLGDKFSRMSPFYQLSPYRRSSRPMFYLSR</sequence>
<accession>A0ABP3VGQ3</accession>
<dbReference type="RefSeq" id="WP_224453831.1">
    <property type="nucleotide sequence ID" value="NZ_BAAAGG010000005.1"/>
</dbReference>
<name>A0ABP3VGQ3_9FLAO</name>
<evidence type="ECO:0000256" key="1">
    <source>
        <dbReference type="SAM" id="SignalP"/>
    </source>
</evidence>